<name>A0A101ELZ4_9EURY</name>
<dbReference type="SUPFAM" id="SSF56784">
    <property type="entry name" value="HAD-like"/>
    <property type="match status" value="1"/>
</dbReference>
<dbReference type="InterPro" id="IPR023198">
    <property type="entry name" value="PGP-like_dom2"/>
</dbReference>
<dbReference type="InterPro" id="IPR036412">
    <property type="entry name" value="HAD-like_sf"/>
</dbReference>
<dbReference type="Gene3D" id="3.40.50.1000">
    <property type="entry name" value="HAD superfamily/HAD-like"/>
    <property type="match status" value="1"/>
</dbReference>
<evidence type="ECO:0000313" key="1">
    <source>
        <dbReference type="EMBL" id="KUK17802.1"/>
    </source>
</evidence>
<accession>A0A101ELZ4</accession>
<protein>
    <recommendedName>
        <fullName evidence="3">Beta-phosphoglucomutase</fullName>
    </recommendedName>
</protein>
<dbReference type="SFLD" id="SFLDS00003">
    <property type="entry name" value="Haloacid_Dehalogenase"/>
    <property type="match status" value="1"/>
</dbReference>
<evidence type="ECO:0000313" key="2">
    <source>
        <dbReference type="Proteomes" id="UP000053911"/>
    </source>
</evidence>
<dbReference type="Proteomes" id="UP000053911">
    <property type="component" value="Unassembled WGS sequence"/>
</dbReference>
<dbReference type="Pfam" id="PF00702">
    <property type="entry name" value="Hydrolase"/>
    <property type="match status" value="1"/>
</dbReference>
<dbReference type="AlphaFoldDB" id="A0A101ELZ4"/>
<dbReference type="SFLD" id="SFLDG01129">
    <property type="entry name" value="C1.5:_HAD__Beta-PGM__Phosphata"/>
    <property type="match status" value="1"/>
</dbReference>
<proteinExistence type="predicted"/>
<gene>
    <name evidence="1" type="ORF">XD54_0899</name>
</gene>
<reference evidence="2" key="1">
    <citation type="journal article" date="2015" name="MBio">
        <title>Genome-Resolved Metagenomic Analysis Reveals Roles for Candidate Phyla and Other Microbial Community Members in Biogeochemical Transformations in Oil Reservoirs.</title>
        <authorList>
            <person name="Hu P."/>
            <person name="Tom L."/>
            <person name="Singh A."/>
            <person name="Thomas B.C."/>
            <person name="Baker B.J."/>
            <person name="Piceno Y.M."/>
            <person name="Andersen G.L."/>
            <person name="Banfield J.F."/>
        </authorList>
    </citation>
    <scope>NUCLEOTIDE SEQUENCE [LARGE SCALE GENOMIC DNA]</scope>
</reference>
<organism evidence="1 2">
    <name type="scientific">Thermococcus sibiricus</name>
    <dbReference type="NCBI Taxonomy" id="172049"/>
    <lineage>
        <taxon>Archaea</taxon>
        <taxon>Methanobacteriati</taxon>
        <taxon>Methanobacteriota</taxon>
        <taxon>Thermococci</taxon>
        <taxon>Thermococcales</taxon>
        <taxon>Thermococcaceae</taxon>
        <taxon>Thermococcus</taxon>
    </lineage>
</organism>
<dbReference type="EMBL" id="LGFD01000014">
    <property type="protein sequence ID" value="KUK17802.1"/>
    <property type="molecule type" value="Genomic_DNA"/>
</dbReference>
<dbReference type="Gene3D" id="1.10.150.240">
    <property type="entry name" value="Putative phosphatase, domain 2"/>
    <property type="match status" value="1"/>
</dbReference>
<evidence type="ECO:0008006" key="3">
    <source>
        <dbReference type="Google" id="ProtNLM"/>
    </source>
</evidence>
<sequence>MIALIWDFDGVLVFTPHEKAWKRAARRYGANISHDFYVNYVSGKPRYEGAHNILELTGIYEKYGADTEEKKKKLLHEFAEFKNNIVNEMFERGEYEVNWNAVKFLLEAKKAGVKNALASASKNATNLAKKVKVGEISLADLFEVNVSGKAPSKKEVFKLAIDELKNNFPDVKFFFVVEDAPAGVQAGRELGAFTLGYEKEVKLDADITFEDFSELNVEVLYKLIERGRKNEV</sequence>
<dbReference type="InterPro" id="IPR023214">
    <property type="entry name" value="HAD_sf"/>
</dbReference>
<comment type="caution">
    <text evidence="1">The sequence shown here is derived from an EMBL/GenBank/DDBJ whole genome shotgun (WGS) entry which is preliminary data.</text>
</comment>
<dbReference type="RefSeq" id="WP_283217520.1">
    <property type="nucleotide sequence ID" value="NZ_LGFD01000014.1"/>
</dbReference>
<dbReference type="PATRIC" id="fig|172049.5.peg.1760"/>